<keyword evidence="5 6" id="KW-0472">Membrane</keyword>
<keyword evidence="3 6" id="KW-0812">Transmembrane</keyword>
<dbReference type="InterPro" id="IPR001123">
    <property type="entry name" value="LeuE-type"/>
</dbReference>
<keyword evidence="4 6" id="KW-1133">Transmembrane helix</keyword>
<evidence type="ECO:0000313" key="8">
    <source>
        <dbReference type="Proteomes" id="UP000467305"/>
    </source>
</evidence>
<dbReference type="Proteomes" id="UP000467305">
    <property type="component" value="Unassembled WGS sequence"/>
</dbReference>
<feature type="transmembrane region" description="Helical" evidence="6">
    <location>
        <begin position="179"/>
        <end position="199"/>
    </location>
</feature>
<evidence type="ECO:0000256" key="2">
    <source>
        <dbReference type="ARBA" id="ARBA00022475"/>
    </source>
</evidence>
<dbReference type="AlphaFoldDB" id="A0A7J5ASK3"/>
<feature type="transmembrane region" description="Helical" evidence="6">
    <location>
        <begin position="139"/>
        <end position="167"/>
    </location>
</feature>
<feature type="transmembrane region" description="Helical" evidence="6">
    <location>
        <begin position="110"/>
        <end position="133"/>
    </location>
</feature>
<keyword evidence="2" id="KW-1003">Cell membrane</keyword>
<dbReference type="GO" id="GO:0006865">
    <property type="term" value="P:amino acid transport"/>
    <property type="evidence" value="ECO:0007669"/>
    <property type="project" value="InterPro"/>
</dbReference>
<feature type="transmembrane region" description="Helical" evidence="6">
    <location>
        <begin position="38"/>
        <end position="64"/>
    </location>
</feature>
<protein>
    <recommendedName>
        <fullName evidence="9">Lysine transporter LysE</fullName>
    </recommendedName>
</protein>
<evidence type="ECO:0008006" key="9">
    <source>
        <dbReference type="Google" id="ProtNLM"/>
    </source>
</evidence>
<comment type="caution">
    <text evidence="7">The sequence shown here is derived from an EMBL/GenBank/DDBJ whole genome shotgun (WGS) entry which is preliminary data.</text>
</comment>
<accession>A0A7J5ASK3</accession>
<sequence>MILSHLALGFVTSYIGYTPPSMLNITASKICIENNRKIAYQFALGASVIVLIQVLLAVLLSSFLKEYPQIITWVKKIAIFVFAIISATFIYKGLSKSKQKENKPIRNGFFFGLSLSSVNMFAIPFFAVAHSSFVMHGWAMSGLVCTSVFGLGTVLGTFAILSSYLFLAQKFENKLIEYSKYFTILIGVITGFIAIYSAVKLYF</sequence>
<dbReference type="OrthoDB" id="1451945at2"/>
<evidence type="ECO:0000256" key="3">
    <source>
        <dbReference type="ARBA" id="ARBA00022692"/>
    </source>
</evidence>
<organism evidence="7 8">
    <name type="scientific">Tenacibaculum aiptasiae</name>
    <dbReference type="NCBI Taxonomy" id="426481"/>
    <lineage>
        <taxon>Bacteria</taxon>
        <taxon>Pseudomonadati</taxon>
        <taxon>Bacteroidota</taxon>
        <taxon>Flavobacteriia</taxon>
        <taxon>Flavobacteriales</taxon>
        <taxon>Flavobacteriaceae</taxon>
        <taxon>Tenacibaculum</taxon>
    </lineage>
</organism>
<comment type="subcellular location">
    <subcellularLocation>
        <location evidence="1">Cell membrane</location>
        <topology evidence="1">Multi-pass membrane protein</topology>
    </subcellularLocation>
</comment>
<dbReference type="Pfam" id="PF01810">
    <property type="entry name" value="LysE"/>
    <property type="match status" value="1"/>
</dbReference>
<reference evidence="7 8" key="1">
    <citation type="submission" date="2019-09" db="EMBL/GenBank/DDBJ databases">
        <authorList>
            <person name="Cao W.R."/>
        </authorList>
    </citation>
    <scope>NUCLEOTIDE SEQUENCE [LARGE SCALE GENOMIC DNA]</scope>
    <source>
        <strain evidence="8">a4</strain>
    </source>
</reference>
<keyword evidence="8" id="KW-1185">Reference proteome</keyword>
<proteinExistence type="predicted"/>
<feature type="transmembrane region" description="Helical" evidence="6">
    <location>
        <begin position="6"/>
        <end position="26"/>
    </location>
</feature>
<gene>
    <name evidence="7" type="ORF">F7018_01660</name>
</gene>
<evidence type="ECO:0000256" key="5">
    <source>
        <dbReference type="ARBA" id="ARBA00023136"/>
    </source>
</evidence>
<evidence type="ECO:0000256" key="4">
    <source>
        <dbReference type="ARBA" id="ARBA00022989"/>
    </source>
</evidence>
<evidence type="ECO:0000256" key="1">
    <source>
        <dbReference type="ARBA" id="ARBA00004651"/>
    </source>
</evidence>
<feature type="transmembrane region" description="Helical" evidence="6">
    <location>
        <begin position="70"/>
        <end position="90"/>
    </location>
</feature>
<name>A0A7J5ASK3_9FLAO</name>
<evidence type="ECO:0000313" key="7">
    <source>
        <dbReference type="EMBL" id="KAB1160608.1"/>
    </source>
</evidence>
<dbReference type="EMBL" id="WAAU01000003">
    <property type="protein sequence ID" value="KAB1160608.1"/>
    <property type="molecule type" value="Genomic_DNA"/>
</dbReference>
<evidence type="ECO:0000256" key="6">
    <source>
        <dbReference type="SAM" id="Phobius"/>
    </source>
</evidence>
<dbReference type="GO" id="GO:0005886">
    <property type="term" value="C:plasma membrane"/>
    <property type="evidence" value="ECO:0007669"/>
    <property type="project" value="UniProtKB-SubCell"/>
</dbReference>
<dbReference type="RefSeq" id="WP_150898237.1">
    <property type="nucleotide sequence ID" value="NZ_WAAU01000003.1"/>
</dbReference>